<evidence type="ECO:0000313" key="1">
    <source>
        <dbReference type="EMBL" id="CAG6745244.1"/>
    </source>
</evidence>
<dbReference type="EMBL" id="HBUF01488426">
    <property type="protein sequence ID" value="CAG6745244.1"/>
    <property type="molecule type" value="Transcribed_RNA"/>
</dbReference>
<proteinExistence type="predicted"/>
<protein>
    <submittedName>
        <fullName evidence="1">Uncharacterized protein</fullName>
    </submittedName>
</protein>
<sequence>MNKRMQEPNTQQMVTIQISGVEIVQIQAGFKKEAAVKAIVINCIQVSVKTAIVSNTGVPTHQISVSNCIQILHLQSNQSLVVWTVARIWVQGPPLLLQDIITSILCLVTSTVFYHRDVSLPLVHQYR</sequence>
<organism evidence="1">
    <name type="scientific">Cacopsylla melanoneura</name>
    <dbReference type="NCBI Taxonomy" id="428564"/>
    <lineage>
        <taxon>Eukaryota</taxon>
        <taxon>Metazoa</taxon>
        <taxon>Ecdysozoa</taxon>
        <taxon>Arthropoda</taxon>
        <taxon>Hexapoda</taxon>
        <taxon>Insecta</taxon>
        <taxon>Pterygota</taxon>
        <taxon>Neoptera</taxon>
        <taxon>Paraneoptera</taxon>
        <taxon>Hemiptera</taxon>
        <taxon>Sternorrhyncha</taxon>
        <taxon>Psylloidea</taxon>
        <taxon>Psyllidae</taxon>
        <taxon>Psyllinae</taxon>
        <taxon>Cacopsylla</taxon>
    </lineage>
</organism>
<accession>A0A8D9EAD4</accession>
<dbReference type="AlphaFoldDB" id="A0A8D9EAD4"/>
<reference evidence="1" key="1">
    <citation type="submission" date="2021-05" db="EMBL/GenBank/DDBJ databases">
        <authorList>
            <person name="Alioto T."/>
            <person name="Alioto T."/>
            <person name="Gomez Garrido J."/>
        </authorList>
    </citation>
    <scope>NUCLEOTIDE SEQUENCE</scope>
</reference>
<name>A0A8D9EAD4_9HEMI</name>